<gene>
    <name evidence="3" type="ORF">AMJ83_03270</name>
</gene>
<evidence type="ECO:0000256" key="1">
    <source>
        <dbReference type="PROSITE-ProRule" id="PRU00339"/>
    </source>
</evidence>
<evidence type="ECO:0000313" key="3">
    <source>
        <dbReference type="EMBL" id="KPK64260.1"/>
    </source>
</evidence>
<name>A0A0S8FWG9_UNCW3</name>
<dbReference type="Gene3D" id="3.30.450.30">
    <property type="entry name" value="Dynein light chain 2a, cytoplasmic"/>
    <property type="match status" value="1"/>
</dbReference>
<protein>
    <recommendedName>
        <fullName evidence="2">Roadblock/LAMTOR2 domain-containing protein</fullName>
    </recommendedName>
</protein>
<evidence type="ECO:0000259" key="2">
    <source>
        <dbReference type="SMART" id="SM00960"/>
    </source>
</evidence>
<comment type="caution">
    <text evidence="3">The sequence shown here is derived from an EMBL/GenBank/DDBJ whole genome shotgun (WGS) entry which is preliminary data.</text>
</comment>
<dbReference type="SUPFAM" id="SSF103196">
    <property type="entry name" value="Roadblock/LC7 domain"/>
    <property type="match status" value="1"/>
</dbReference>
<keyword evidence="1" id="KW-0802">TPR repeat</keyword>
<proteinExistence type="predicted"/>
<dbReference type="SMART" id="SM00028">
    <property type="entry name" value="TPR"/>
    <property type="match status" value="3"/>
</dbReference>
<dbReference type="STRING" id="1703779.AMJ83_03270"/>
<accession>A0A0S8FWG9</accession>
<dbReference type="EMBL" id="LJUJ01000004">
    <property type="protein sequence ID" value="KPK64260.1"/>
    <property type="molecule type" value="Genomic_DNA"/>
</dbReference>
<dbReference type="SMART" id="SM00960">
    <property type="entry name" value="Robl_LC7"/>
    <property type="match status" value="1"/>
</dbReference>
<dbReference type="AlphaFoldDB" id="A0A0S8FWG9"/>
<dbReference type="Proteomes" id="UP000051373">
    <property type="component" value="Unassembled WGS sequence"/>
</dbReference>
<dbReference type="Pfam" id="PF03259">
    <property type="entry name" value="Robl_LC7"/>
    <property type="match status" value="1"/>
</dbReference>
<dbReference type="Pfam" id="PF14559">
    <property type="entry name" value="TPR_19"/>
    <property type="match status" value="1"/>
</dbReference>
<organism evidence="3 4">
    <name type="scientific">candidate division WOR_3 bacterium SM23_42</name>
    <dbReference type="NCBI Taxonomy" id="1703779"/>
    <lineage>
        <taxon>Bacteria</taxon>
        <taxon>Bacteria division WOR-3</taxon>
    </lineage>
</organism>
<dbReference type="InterPro" id="IPR004942">
    <property type="entry name" value="Roadblock/LAMTOR2_dom"/>
</dbReference>
<dbReference type="PROSITE" id="PS50005">
    <property type="entry name" value="TPR"/>
    <property type="match status" value="2"/>
</dbReference>
<feature type="repeat" description="TPR" evidence="1">
    <location>
        <begin position="79"/>
        <end position="112"/>
    </location>
</feature>
<dbReference type="Gene3D" id="1.25.40.10">
    <property type="entry name" value="Tetratricopeptide repeat domain"/>
    <property type="match status" value="1"/>
</dbReference>
<reference evidence="3 4" key="1">
    <citation type="journal article" date="2015" name="Microbiome">
        <title>Genomic resolution of linkages in carbon, nitrogen, and sulfur cycling among widespread estuary sediment bacteria.</title>
        <authorList>
            <person name="Baker B.J."/>
            <person name="Lazar C.S."/>
            <person name="Teske A.P."/>
            <person name="Dick G.J."/>
        </authorList>
    </citation>
    <scope>NUCLEOTIDE SEQUENCE [LARGE SCALE GENOMIC DNA]</scope>
    <source>
        <strain evidence="3">SM23_42</strain>
    </source>
</reference>
<feature type="domain" description="Roadblock/LAMTOR2" evidence="2">
    <location>
        <begin position="227"/>
        <end position="315"/>
    </location>
</feature>
<feature type="repeat" description="TPR" evidence="1">
    <location>
        <begin position="11"/>
        <end position="44"/>
    </location>
</feature>
<evidence type="ECO:0000313" key="4">
    <source>
        <dbReference type="Proteomes" id="UP000051373"/>
    </source>
</evidence>
<sequence length="340" mass="37502">MSDELRVDSGALIFATLADVYISSGMIDEAISILKDGLARNPNYHLAKIILGRAHFLGGDVDKAIETIESIYEEVKDSESANLYLGHCYHKLNDNEKARKYYETTLKINPENMEALHELEKLIPDFTPQPQVEITEPAPVVEPVVEESQVSEVSETPIEEVEVAAVEEETETAEIAAAVPVVEEAEIPQREAVVEESDESEVAVADQVIEELPEKAVEIESVPLEALDKPVKKLLDLHTVKGVFLSTKDGLLIKNYDKGKHDVETTCASIAAICMDVDESFRLLKRGGLTRCIIEKSDETLCVMAVGDSLLTVVTRVEAKPGLVFVYARKIIEEIEEILG</sequence>
<dbReference type="InterPro" id="IPR019734">
    <property type="entry name" value="TPR_rpt"/>
</dbReference>
<dbReference type="Pfam" id="PF00515">
    <property type="entry name" value="TPR_1"/>
    <property type="match status" value="1"/>
</dbReference>
<dbReference type="SUPFAM" id="SSF48452">
    <property type="entry name" value="TPR-like"/>
    <property type="match status" value="1"/>
</dbReference>
<dbReference type="InterPro" id="IPR011990">
    <property type="entry name" value="TPR-like_helical_dom_sf"/>
</dbReference>